<feature type="compositionally biased region" description="Basic and acidic residues" evidence="1">
    <location>
        <begin position="87"/>
        <end position="106"/>
    </location>
</feature>
<dbReference type="EMBL" id="JBHSDQ010000006">
    <property type="protein sequence ID" value="MFC4397229.1"/>
    <property type="molecule type" value="Genomic_DNA"/>
</dbReference>
<comment type="caution">
    <text evidence="2">The sequence shown here is derived from an EMBL/GenBank/DDBJ whole genome shotgun (WGS) entry which is preliminary data.</text>
</comment>
<accession>A0ABV8WKE6</accession>
<evidence type="ECO:0000313" key="2">
    <source>
        <dbReference type="EMBL" id="MFC4397229.1"/>
    </source>
</evidence>
<evidence type="ECO:0000256" key="1">
    <source>
        <dbReference type="SAM" id="MobiDB-lite"/>
    </source>
</evidence>
<name>A0ABV8WKE6_9MICC</name>
<gene>
    <name evidence="2" type="ORF">ACFO0G_14100</name>
</gene>
<feature type="compositionally biased region" description="Low complexity" evidence="1">
    <location>
        <begin position="77"/>
        <end position="86"/>
    </location>
</feature>
<reference evidence="3" key="1">
    <citation type="journal article" date="2019" name="Int. J. Syst. Evol. Microbiol.">
        <title>The Global Catalogue of Microorganisms (GCM) 10K type strain sequencing project: providing services to taxonomists for standard genome sequencing and annotation.</title>
        <authorList>
            <consortium name="The Broad Institute Genomics Platform"/>
            <consortium name="The Broad Institute Genome Sequencing Center for Infectious Disease"/>
            <person name="Wu L."/>
            <person name="Ma J."/>
        </authorList>
    </citation>
    <scope>NUCLEOTIDE SEQUENCE [LARGE SCALE GENOMIC DNA]</scope>
    <source>
        <strain evidence="3">PJ61</strain>
    </source>
</reference>
<dbReference type="Proteomes" id="UP001595778">
    <property type="component" value="Unassembled WGS sequence"/>
</dbReference>
<keyword evidence="3" id="KW-1185">Reference proteome</keyword>
<evidence type="ECO:0008006" key="4">
    <source>
        <dbReference type="Google" id="ProtNLM"/>
    </source>
</evidence>
<dbReference type="RefSeq" id="WP_286401076.1">
    <property type="nucleotide sequence ID" value="NZ_JBHSDQ010000006.1"/>
</dbReference>
<protein>
    <recommendedName>
        <fullName evidence="4">DUF3263 domain-containing protein</fullName>
    </recommendedName>
</protein>
<proteinExistence type="predicted"/>
<sequence>MDAVDQQALTGAVIKEHQLDLAQLWLEFVGLGGDASEQLIRDYCAGEATLSPKERDALAQAVNEHCSAEGLPLRAPLSISPLSLPQPDRRDPERHDPDRKDPYSSK</sequence>
<organism evidence="2 3">
    <name type="scientific">Arthrobacter sedimenti</name>
    <dbReference type="NCBI Taxonomy" id="2694931"/>
    <lineage>
        <taxon>Bacteria</taxon>
        <taxon>Bacillati</taxon>
        <taxon>Actinomycetota</taxon>
        <taxon>Actinomycetes</taxon>
        <taxon>Micrococcales</taxon>
        <taxon>Micrococcaceae</taxon>
        <taxon>Arthrobacter</taxon>
    </lineage>
</organism>
<evidence type="ECO:0000313" key="3">
    <source>
        <dbReference type="Proteomes" id="UP001595778"/>
    </source>
</evidence>
<feature type="region of interest" description="Disordered" evidence="1">
    <location>
        <begin position="77"/>
        <end position="106"/>
    </location>
</feature>